<gene>
    <name evidence="2" type="ORF">PAC_12881</name>
</gene>
<protein>
    <submittedName>
        <fullName evidence="2">Uncharacterized protein</fullName>
    </submittedName>
</protein>
<keyword evidence="1" id="KW-0472">Membrane</keyword>
<dbReference type="Proteomes" id="UP000184330">
    <property type="component" value="Unassembled WGS sequence"/>
</dbReference>
<keyword evidence="1" id="KW-0812">Transmembrane</keyword>
<accession>A0A1L7XD82</accession>
<evidence type="ECO:0000313" key="3">
    <source>
        <dbReference type="Proteomes" id="UP000184330"/>
    </source>
</evidence>
<keyword evidence="3" id="KW-1185">Reference proteome</keyword>
<organism evidence="2 3">
    <name type="scientific">Phialocephala subalpina</name>
    <dbReference type="NCBI Taxonomy" id="576137"/>
    <lineage>
        <taxon>Eukaryota</taxon>
        <taxon>Fungi</taxon>
        <taxon>Dikarya</taxon>
        <taxon>Ascomycota</taxon>
        <taxon>Pezizomycotina</taxon>
        <taxon>Leotiomycetes</taxon>
        <taxon>Helotiales</taxon>
        <taxon>Mollisiaceae</taxon>
        <taxon>Phialocephala</taxon>
        <taxon>Phialocephala fortinii species complex</taxon>
    </lineage>
</organism>
<dbReference type="AlphaFoldDB" id="A0A1L7XD82"/>
<dbReference type="EMBL" id="FJOG01000022">
    <property type="protein sequence ID" value="CZR62984.1"/>
    <property type="molecule type" value="Genomic_DNA"/>
</dbReference>
<proteinExistence type="predicted"/>
<reference evidence="2 3" key="1">
    <citation type="submission" date="2016-03" db="EMBL/GenBank/DDBJ databases">
        <authorList>
            <person name="Ploux O."/>
        </authorList>
    </citation>
    <scope>NUCLEOTIDE SEQUENCE [LARGE SCALE GENOMIC DNA]</scope>
    <source>
        <strain evidence="2 3">UAMH 11012</strain>
    </source>
</reference>
<name>A0A1L7XD82_9HELO</name>
<sequence>MGLNKAFPRTSHGLTRLLLVEIIIPFLVLGWLDRRVNSFLLYTPQSKVDPNATILFQIGERIRQALLNLDVLQAALSESKKERVYLHITGLVVPCQLSRTFGSDGLLLPGPESLPPLRATKLDREWKHDSASRQSFQPLSCLVIGSVGWPEIENAVLLIIEELDGQAERIGVASFSLQTQEKRKSWSFALTEGI</sequence>
<evidence type="ECO:0000313" key="2">
    <source>
        <dbReference type="EMBL" id="CZR62984.1"/>
    </source>
</evidence>
<feature type="transmembrane region" description="Helical" evidence="1">
    <location>
        <begin position="13"/>
        <end position="32"/>
    </location>
</feature>
<evidence type="ECO:0000256" key="1">
    <source>
        <dbReference type="SAM" id="Phobius"/>
    </source>
</evidence>
<keyword evidence="1" id="KW-1133">Transmembrane helix</keyword>